<organism evidence="1 2">
    <name type="scientific">Belliella alkalica</name>
    <dbReference type="NCBI Taxonomy" id="1730871"/>
    <lineage>
        <taxon>Bacteria</taxon>
        <taxon>Pseudomonadati</taxon>
        <taxon>Bacteroidota</taxon>
        <taxon>Cytophagia</taxon>
        <taxon>Cytophagales</taxon>
        <taxon>Cyclobacteriaceae</taxon>
        <taxon>Belliella</taxon>
    </lineage>
</organism>
<gene>
    <name evidence="1" type="ORF">MM213_16100</name>
</gene>
<protein>
    <submittedName>
        <fullName evidence="1">DUF4221 domain-containing protein</fullName>
    </submittedName>
</protein>
<name>A0ABS9VF01_9BACT</name>
<sequence length="396" mass="46132">MKIKLVNFVFSIVFLISCNQSKVEDEIVIYDGKVGEVILELDSLTPSYIHHFQIIDEEGRKLLYALSPIKNRFLVYDLNSGDFVKSFTYKSTEKQPVNIGKFENGFHYHSQDSIFIVSLFRQIFIGNENGDLHEIFNIPKKYENQPGVWPFAIPNSKPIFYNDSILSLGGVNEKGLGVYEEGLHTDFNLILRNDSNKKNSLSSYLDTKFPKGNYIVGNFYVPKRKQPSRFYSKPEKSIYYSFVHADSLYIKDISTGKLKPIFAKINHMESFMEIESVNEFQQVLSTPLLQREYNAKQGRYSTVAVNEEKNVIIRVAYLGIKDFNIDLHSEGHYKKLNYGITFIDRKEHRQLKTIYLQNIDDTSILFDEDYFYVFCFDSQKGEDKLILDKYAYPKFN</sequence>
<keyword evidence="2" id="KW-1185">Reference proteome</keyword>
<evidence type="ECO:0000313" key="2">
    <source>
        <dbReference type="Proteomes" id="UP001165430"/>
    </source>
</evidence>
<reference evidence="1" key="1">
    <citation type="submission" date="2022-03" db="EMBL/GenBank/DDBJ databases">
        <title>De novo assembled genomes of Belliella spp. (Cyclobacteriaceae) strains.</title>
        <authorList>
            <person name="Szabo A."/>
            <person name="Korponai K."/>
            <person name="Felfoldi T."/>
        </authorList>
    </citation>
    <scope>NUCLEOTIDE SEQUENCE</scope>
    <source>
        <strain evidence="1">DSM 111903</strain>
    </source>
</reference>
<dbReference type="Proteomes" id="UP001165430">
    <property type="component" value="Unassembled WGS sequence"/>
</dbReference>
<dbReference type="RefSeq" id="WP_241413894.1">
    <property type="nucleotide sequence ID" value="NZ_JAKZGO010000016.1"/>
</dbReference>
<proteinExistence type="predicted"/>
<accession>A0ABS9VF01</accession>
<comment type="caution">
    <text evidence="1">The sequence shown here is derived from an EMBL/GenBank/DDBJ whole genome shotgun (WGS) entry which is preliminary data.</text>
</comment>
<dbReference type="PROSITE" id="PS51257">
    <property type="entry name" value="PROKAR_LIPOPROTEIN"/>
    <property type="match status" value="1"/>
</dbReference>
<evidence type="ECO:0000313" key="1">
    <source>
        <dbReference type="EMBL" id="MCH7415024.1"/>
    </source>
</evidence>
<dbReference type="EMBL" id="JAKZGO010000016">
    <property type="protein sequence ID" value="MCH7415024.1"/>
    <property type="molecule type" value="Genomic_DNA"/>
</dbReference>